<feature type="domain" description="Alpha/beta hydrolase fold-5" evidence="2">
    <location>
        <begin position="62"/>
        <end position="227"/>
    </location>
</feature>
<dbReference type="RefSeq" id="WP_058298787.1">
    <property type="nucleotide sequence ID" value="NZ_FMAU01000003.1"/>
</dbReference>
<keyword evidence="1" id="KW-0472">Membrane</keyword>
<dbReference type="SUPFAM" id="SSF53474">
    <property type="entry name" value="alpha/beta-Hydrolases"/>
    <property type="match status" value="1"/>
</dbReference>
<dbReference type="Pfam" id="PF12695">
    <property type="entry name" value="Abhydrolase_5"/>
    <property type="match status" value="1"/>
</dbReference>
<sequence>MKKYLKYTLMTIGVLLLAVLAGFYVWTQQTYEPSAKLVELVDEVKADDGWVVYEPEGTSKAGIVLYPGAKVEPEAYAYLAQQWSEAGYIVGIPHVPLNLAFTGVGKAEEMMKRYPSVEKWYVGGHSLGGVAAASFAHDNLDEVDGLFFLGSYPGGGDDFSEKDLPVLSIFAENDGLTSSENIEESKALLPDDAIFYEIDGGNHAQFGMYGPQKGDNKAELPAKEQQDQIVDAFVTWARP</sequence>
<dbReference type="InterPro" id="IPR029059">
    <property type="entry name" value="AB_hydrolase_5"/>
</dbReference>
<dbReference type="Gene3D" id="3.40.50.1820">
    <property type="entry name" value="alpha/beta hydrolase"/>
    <property type="match status" value="1"/>
</dbReference>
<dbReference type="InterPro" id="IPR029058">
    <property type="entry name" value="AB_hydrolase_fold"/>
</dbReference>
<keyword evidence="1" id="KW-0812">Transmembrane</keyword>
<evidence type="ECO:0000256" key="1">
    <source>
        <dbReference type="SAM" id="Phobius"/>
    </source>
</evidence>
<dbReference type="OrthoDB" id="9780932at2"/>
<evidence type="ECO:0000313" key="4">
    <source>
        <dbReference type="Proteomes" id="UP000181997"/>
    </source>
</evidence>
<gene>
    <name evidence="3" type="ORF">GA0061094_2671</name>
</gene>
<reference evidence="4" key="1">
    <citation type="submission" date="2016-08" db="EMBL/GenBank/DDBJ databases">
        <authorList>
            <person name="Varghese N."/>
            <person name="Submissions Spin"/>
        </authorList>
    </citation>
    <scope>NUCLEOTIDE SEQUENCE [LARGE SCALE GENOMIC DNA]</scope>
    <source>
        <strain evidence="4">SGD-1123</strain>
    </source>
</reference>
<feature type="transmembrane region" description="Helical" evidence="1">
    <location>
        <begin position="7"/>
        <end position="26"/>
    </location>
</feature>
<accession>A0A0V8HH12</accession>
<keyword evidence="3" id="KW-0378">Hydrolase</keyword>
<evidence type="ECO:0000313" key="3">
    <source>
        <dbReference type="EMBL" id="SCC14508.1"/>
    </source>
</evidence>
<dbReference type="GO" id="GO:0016787">
    <property type="term" value="F:hydrolase activity"/>
    <property type="evidence" value="ECO:0007669"/>
    <property type="project" value="UniProtKB-KW"/>
</dbReference>
<keyword evidence="1" id="KW-1133">Transmembrane helix</keyword>
<protein>
    <submittedName>
        <fullName evidence="3">Alpha/beta hydrolase family protein</fullName>
    </submittedName>
</protein>
<dbReference type="EMBL" id="FMAU01000003">
    <property type="protein sequence ID" value="SCC14508.1"/>
    <property type="molecule type" value="Genomic_DNA"/>
</dbReference>
<dbReference type="Proteomes" id="UP000181997">
    <property type="component" value="Unassembled WGS sequence"/>
</dbReference>
<organism evidence="3 4">
    <name type="scientific">[Bacillus] enclensis</name>
    <dbReference type="NCBI Taxonomy" id="1402860"/>
    <lineage>
        <taxon>Bacteria</taxon>
        <taxon>Bacillati</taxon>
        <taxon>Bacillota</taxon>
        <taxon>Bacilli</taxon>
        <taxon>Bacillales</taxon>
        <taxon>Bacillaceae</taxon>
        <taxon>Rossellomorea</taxon>
    </lineage>
</organism>
<keyword evidence="4" id="KW-1185">Reference proteome</keyword>
<dbReference type="AlphaFoldDB" id="A0A0V8HH12"/>
<proteinExistence type="predicted"/>
<name>A0A0V8HH12_9BACI</name>
<evidence type="ECO:0000259" key="2">
    <source>
        <dbReference type="Pfam" id="PF12695"/>
    </source>
</evidence>